<dbReference type="CDD" id="cd00174">
    <property type="entry name" value="SH3"/>
    <property type="match status" value="1"/>
</dbReference>
<feature type="domain" description="SAM" evidence="7">
    <location>
        <begin position="149"/>
        <end position="212"/>
    </location>
</feature>
<feature type="region of interest" description="Disordered" evidence="4">
    <location>
        <begin position="62"/>
        <end position="116"/>
    </location>
</feature>
<dbReference type="GO" id="GO:0001881">
    <property type="term" value="P:receptor recycling"/>
    <property type="evidence" value="ECO:0007669"/>
    <property type="project" value="TreeGrafter"/>
</dbReference>
<dbReference type="OrthoDB" id="73680at2759"/>
<dbReference type="PROSITE" id="PS50105">
    <property type="entry name" value="SAM_DOMAIN"/>
    <property type="match status" value="1"/>
</dbReference>
<dbReference type="CDD" id="cd09535">
    <property type="entry name" value="SAM_BOI-like_fungal"/>
    <property type="match status" value="1"/>
</dbReference>
<organism evidence="8 9">
    <name type="scientific">Acaulospora morrowiae</name>
    <dbReference type="NCBI Taxonomy" id="94023"/>
    <lineage>
        <taxon>Eukaryota</taxon>
        <taxon>Fungi</taxon>
        <taxon>Fungi incertae sedis</taxon>
        <taxon>Mucoromycota</taxon>
        <taxon>Glomeromycotina</taxon>
        <taxon>Glomeromycetes</taxon>
        <taxon>Diversisporales</taxon>
        <taxon>Acaulosporaceae</taxon>
        <taxon>Acaulospora</taxon>
    </lineage>
</organism>
<dbReference type="Gene3D" id="2.30.29.30">
    <property type="entry name" value="Pleckstrin-homology domain (PH domain)/Phosphotyrosine-binding domain (PTB)"/>
    <property type="match status" value="1"/>
</dbReference>
<evidence type="ECO:0000256" key="2">
    <source>
        <dbReference type="ARBA" id="ARBA00022553"/>
    </source>
</evidence>
<dbReference type="Gene3D" id="1.10.150.50">
    <property type="entry name" value="Transcription Factor, Ets-1"/>
    <property type="match status" value="1"/>
</dbReference>
<evidence type="ECO:0000256" key="1">
    <source>
        <dbReference type="ARBA" id="ARBA00022443"/>
    </source>
</evidence>
<evidence type="ECO:0000256" key="3">
    <source>
        <dbReference type="PROSITE-ProRule" id="PRU00192"/>
    </source>
</evidence>
<dbReference type="SMART" id="SM00326">
    <property type="entry name" value="SH3"/>
    <property type="match status" value="1"/>
</dbReference>
<dbReference type="GO" id="GO:0005769">
    <property type="term" value="C:early endosome"/>
    <property type="evidence" value="ECO:0007669"/>
    <property type="project" value="TreeGrafter"/>
</dbReference>
<feature type="domain" description="PH" evidence="6">
    <location>
        <begin position="475"/>
        <end position="575"/>
    </location>
</feature>
<feature type="region of interest" description="Disordered" evidence="4">
    <location>
        <begin position="429"/>
        <end position="450"/>
    </location>
</feature>
<dbReference type="SMART" id="SM00454">
    <property type="entry name" value="SAM"/>
    <property type="match status" value="1"/>
</dbReference>
<feature type="compositionally biased region" description="Polar residues" evidence="4">
    <location>
        <begin position="433"/>
        <end position="443"/>
    </location>
</feature>
<comment type="caution">
    <text evidence="8">The sequence shown here is derived from an EMBL/GenBank/DDBJ whole genome shotgun (WGS) entry which is preliminary data.</text>
</comment>
<dbReference type="GO" id="GO:0007032">
    <property type="term" value="P:endosome organization"/>
    <property type="evidence" value="ECO:0007669"/>
    <property type="project" value="TreeGrafter"/>
</dbReference>
<dbReference type="InterPro" id="IPR001452">
    <property type="entry name" value="SH3_domain"/>
</dbReference>
<dbReference type="InterPro" id="IPR036028">
    <property type="entry name" value="SH3-like_dom_sf"/>
</dbReference>
<dbReference type="GO" id="GO:0005802">
    <property type="term" value="C:trans-Golgi network"/>
    <property type="evidence" value="ECO:0007669"/>
    <property type="project" value="TreeGrafter"/>
</dbReference>
<accession>A0A9N9CER0</accession>
<dbReference type="PRINTS" id="PR00452">
    <property type="entry name" value="SH3DOMAIN"/>
</dbReference>
<name>A0A9N9CER0_9GLOM</name>
<evidence type="ECO:0000313" key="8">
    <source>
        <dbReference type="EMBL" id="CAG8600886.1"/>
    </source>
</evidence>
<dbReference type="InterPro" id="IPR001849">
    <property type="entry name" value="PH_domain"/>
</dbReference>
<keyword evidence="9" id="KW-1185">Reference proteome</keyword>
<dbReference type="GO" id="GO:0005829">
    <property type="term" value="C:cytosol"/>
    <property type="evidence" value="ECO:0007669"/>
    <property type="project" value="GOC"/>
</dbReference>
<evidence type="ECO:0000259" key="6">
    <source>
        <dbReference type="PROSITE" id="PS50003"/>
    </source>
</evidence>
<feature type="compositionally biased region" description="Low complexity" evidence="4">
    <location>
        <begin position="62"/>
        <end position="77"/>
    </location>
</feature>
<dbReference type="GO" id="GO:0055037">
    <property type="term" value="C:recycling endosome"/>
    <property type="evidence" value="ECO:0007669"/>
    <property type="project" value="TreeGrafter"/>
</dbReference>
<dbReference type="SUPFAM" id="SSF50044">
    <property type="entry name" value="SH3-domain"/>
    <property type="match status" value="1"/>
</dbReference>
<keyword evidence="2" id="KW-0597">Phosphoprotein</keyword>
<dbReference type="InterPro" id="IPR013761">
    <property type="entry name" value="SAM/pointed_sf"/>
</dbReference>
<sequence>MLSETVYATYPFNAVNDDEISFQRGDPIIVLEKDDIYADGWWLGQNIHGHIGLFPMNYTSYSRPASHSSSGGSVQNSVEKTATENNSNNGGRSTKPPSPLPSFNGRTKISGPEPRMQSPLVSYIQNKLHELVMDNEKTPDISNSPPTTWNVEQVCQWLRKEGLDSVIDHFVENDITGDILINLDRDSLKELNIVSYGKRIRIMNAIKVLRSEHIPDANESYNNKSTNDQRSNGNSGQNTRSPTLKSTTSGSTVGDLQPYTEQRVSSDTGKRLFSSMSTGTSQEVVKNTNSFGSPDGDKIQTMAEKYFGKKSQKILSKLSLASREDKEDERNNGTMVFSRGREVENEIYEKNGGEKISHHFSFKSKKKKKRSNLTTNGGWNFWMEGEEVETKEFDDGERFKSKTLGASYRPIFSEKDQSPESIFRGNLKKNLPMDQNGSQTGQPKYSVEEVRESDYPESRFTESDEEKVILKNIGTPDYEGWLKKQGDRYRSWKSRYCILKGVNLYYLQSEKQSVQTPRVKGHLNLTGYRVISDEGVLHGKYGFKLIHDTKRTYYFAHDNLEKTRGWMKAIMKATISRDIGSPVISSSNLTTVSLSEAQNMNQKILNSTKLGRPKSPMTPSPILQISAPIATRPTAYGRSDVF</sequence>
<feature type="domain" description="SH3" evidence="5">
    <location>
        <begin position="1"/>
        <end position="64"/>
    </location>
</feature>
<evidence type="ECO:0000256" key="4">
    <source>
        <dbReference type="SAM" id="MobiDB-lite"/>
    </source>
</evidence>
<dbReference type="Gene3D" id="2.30.30.40">
    <property type="entry name" value="SH3 Domains"/>
    <property type="match status" value="1"/>
</dbReference>
<dbReference type="PANTHER" id="PTHR22902">
    <property type="entry name" value="SESQUIPEDALIAN"/>
    <property type="match status" value="1"/>
</dbReference>
<dbReference type="Pfam" id="PF07647">
    <property type="entry name" value="SAM_2"/>
    <property type="match status" value="1"/>
</dbReference>
<feature type="compositionally biased region" description="Polar residues" evidence="4">
    <location>
        <begin position="219"/>
        <end position="267"/>
    </location>
</feature>
<evidence type="ECO:0000259" key="5">
    <source>
        <dbReference type="PROSITE" id="PS50002"/>
    </source>
</evidence>
<dbReference type="PANTHER" id="PTHR22902:SF27">
    <property type="entry name" value="PLECKSTRIN HOMOLOGY DOMAIN-CONTAINING FAMILY A MEMBER 3"/>
    <property type="match status" value="1"/>
</dbReference>
<dbReference type="Proteomes" id="UP000789342">
    <property type="component" value="Unassembled WGS sequence"/>
</dbReference>
<dbReference type="EMBL" id="CAJVPV010006155">
    <property type="protein sequence ID" value="CAG8600886.1"/>
    <property type="molecule type" value="Genomic_DNA"/>
</dbReference>
<dbReference type="Pfam" id="PF00169">
    <property type="entry name" value="PH"/>
    <property type="match status" value="1"/>
</dbReference>
<feature type="compositionally biased region" description="Polar residues" evidence="4">
    <location>
        <begin position="78"/>
        <end position="92"/>
    </location>
</feature>
<dbReference type="InterPro" id="IPR001660">
    <property type="entry name" value="SAM"/>
</dbReference>
<evidence type="ECO:0000259" key="7">
    <source>
        <dbReference type="PROSITE" id="PS50105"/>
    </source>
</evidence>
<feature type="region of interest" description="Disordered" evidence="4">
    <location>
        <begin position="217"/>
        <end position="281"/>
    </location>
</feature>
<evidence type="ECO:0000313" key="9">
    <source>
        <dbReference type="Proteomes" id="UP000789342"/>
    </source>
</evidence>
<dbReference type="GO" id="GO:0042147">
    <property type="term" value="P:retrograde transport, endosome to Golgi"/>
    <property type="evidence" value="ECO:0007669"/>
    <property type="project" value="TreeGrafter"/>
</dbReference>
<dbReference type="SMART" id="SM00233">
    <property type="entry name" value="PH"/>
    <property type="match status" value="1"/>
</dbReference>
<gene>
    <name evidence="8" type="ORF">AMORRO_LOCUS7778</name>
</gene>
<dbReference type="Pfam" id="PF14604">
    <property type="entry name" value="SH3_9"/>
    <property type="match status" value="1"/>
</dbReference>
<dbReference type="PROSITE" id="PS50002">
    <property type="entry name" value="SH3"/>
    <property type="match status" value="1"/>
</dbReference>
<dbReference type="SUPFAM" id="SSF47769">
    <property type="entry name" value="SAM/Pointed domain"/>
    <property type="match status" value="1"/>
</dbReference>
<protein>
    <submittedName>
        <fullName evidence="8">4306_t:CDS:1</fullName>
    </submittedName>
</protein>
<dbReference type="InterPro" id="IPR045188">
    <property type="entry name" value="Boi1/Boi2-like"/>
</dbReference>
<reference evidence="8" key="1">
    <citation type="submission" date="2021-06" db="EMBL/GenBank/DDBJ databases">
        <authorList>
            <person name="Kallberg Y."/>
            <person name="Tangrot J."/>
            <person name="Rosling A."/>
        </authorList>
    </citation>
    <scope>NUCLEOTIDE SEQUENCE</scope>
    <source>
        <strain evidence="8">CL551</strain>
    </source>
</reference>
<dbReference type="AlphaFoldDB" id="A0A9N9CER0"/>
<dbReference type="InterPro" id="IPR011993">
    <property type="entry name" value="PH-like_dom_sf"/>
</dbReference>
<proteinExistence type="predicted"/>
<keyword evidence="1 3" id="KW-0728">SH3 domain</keyword>
<dbReference type="SUPFAM" id="SSF50729">
    <property type="entry name" value="PH domain-like"/>
    <property type="match status" value="1"/>
</dbReference>
<dbReference type="PROSITE" id="PS50003">
    <property type="entry name" value="PH_DOMAIN"/>
    <property type="match status" value="1"/>
</dbReference>